<evidence type="ECO:0000313" key="2">
    <source>
        <dbReference type="EMBL" id="KZT23517.1"/>
    </source>
</evidence>
<keyword evidence="1" id="KW-0472">Membrane</keyword>
<evidence type="ECO:0000313" key="3">
    <source>
        <dbReference type="Proteomes" id="UP000076761"/>
    </source>
</evidence>
<feature type="transmembrane region" description="Helical" evidence="1">
    <location>
        <begin position="45"/>
        <end position="73"/>
    </location>
</feature>
<keyword evidence="3" id="KW-1185">Reference proteome</keyword>
<organism evidence="2 3">
    <name type="scientific">Neolentinus lepideus HHB14362 ss-1</name>
    <dbReference type="NCBI Taxonomy" id="1314782"/>
    <lineage>
        <taxon>Eukaryota</taxon>
        <taxon>Fungi</taxon>
        <taxon>Dikarya</taxon>
        <taxon>Basidiomycota</taxon>
        <taxon>Agaricomycotina</taxon>
        <taxon>Agaricomycetes</taxon>
        <taxon>Gloeophyllales</taxon>
        <taxon>Gloeophyllaceae</taxon>
        <taxon>Neolentinus</taxon>
    </lineage>
</organism>
<protein>
    <submittedName>
        <fullName evidence="2">Uncharacterized protein</fullName>
    </submittedName>
</protein>
<keyword evidence="1" id="KW-1133">Transmembrane helix</keyword>
<accession>A0A165RA47</accession>
<reference evidence="2 3" key="1">
    <citation type="journal article" date="2016" name="Mol. Biol. Evol.">
        <title>Comparative Genomics of Early-Diverging Mushroom-Forming Fungi Provides Insights into the Origins of Lignocellulose Decay Capabilities.</title>
        <authorList>
            <person name="Nagy L.G."/>
            <person name="Riley R."/>
            <person name="Tritt A."/>
            <person name="Adam C."/>
            <person name="Daum C."/>
            <person name="Floudas D."/>
            <person name="Sun H."/>
            <person name="Yadav J.S."/>
            <person name="Pangilinan J."/>
            <person name="Larsson K.H."/>
            <person name="Matsuura K."/>
            <person name="Barry K."/>
            <person name="Labutti K."/>
            <person name="Kuo R."/>
            <person name="Ohm R.A."/>
            <person name="Bhattacharya S.S."/>
            <person name="Shirouzu T."/>
            <person name="Yoshinaga Y."/>
            <person name="Martin F.M."/>
            <person name="Grigoriev I.V."/>
            <person name="Hibbett D.S."/>
        </authorList>
    </citation>
    <scope>NUCLEOTIDE SEQUENCE [LARGE SCALE GENOMIC DNA]</scope>
    <source>
        <strain evidence="2 3">HHB14362 ss-1</strain>
    </source>
</reference>
<keyword evidence="1" id="KW-0812">Transmembrane</keyword>
<evidence type="ECO:0000256" key="1">
    <source>
        <dbReference type="SAM" id="Phobius"/>
    </source>
</evidence>
<proteinExistence type="predicted"/>
<dbReference type="Proteomes" id="UP000076761">
    <property type="component" value="Unassembled WGS sequence"/>
</dbReference>
<sequence length="92" mass="11022">MYIYMVRKLGGTRTSFPYSTLIGHARTTYEAWHISLYDCREILRYWVVIFALTTLVSGISLTLHQCWLMWIAVSESLHKRMSIQSYNRYMYK</sequence>
<dbReference type="EMBL" id="KV425584">
    <property type="protein sequence ID" value="KZT23517.1"/>
    <property type="molecule type" value="Genomic_DNA"/>
</dbReference>
<gene>
    <name evidence="2" type="ORF">NEOLEDRAFT_534307</name>
</gene>
<name>A0A165RA47_9AGAM</name>
<dbReference type="InParanoid" id="A0A165RA47"/>
<dbReference type="AlphaFoldDB" id="A0A165RA47"/>